<accession>A0A975D3H4</accession>
<feature type="region of interest" description="Disordered" evidence="1">
    <location>
        <begin position="110"/>
        <end position="145"/>
    </location>
</feature>
<dbReference type="EMBL" id="CP059319">
    <property type="protein sequence ID" value="QTH21979.1"/>
    <property type="molecule type" value="Genomic_DNA"/>
</dbReference>
<dbReference type="Proteomes" id="UP000664914">
    <property type="component" value="Chromosome"/>
</dbReference>
<reference evidence="2" key="1">
    <citation type="submission" date="2020-07" db="EMBL/GenBank/DDBJ databases">
        <authorList>
            <person name="Camacho E."/>
        </authorList>
    </citation>
    <scope>NUCLEOTIDE SEQUENCE</scope>
    <source>
        <strain evidence="2">MPO218</strain>
    </source>
</reference>
<evidence type="ECO:0000256" key="1">
    <source>
        <dbReference type="SAM" id="MobiDB-lite"/>
    </source>
</evidence>
<organism evidence="2 3">
    <name type="scientific">Rhizorhabdus wittichii</name>
    <dbReference type="NCBI Taxonomy" id="160791"/>
    <lineage>
        <taxon>Bacteria</taxon>
        <taxon>Pseudomonadati</taxon>
        <taxon>Pseudomonadota</taxon>
        <taxon>Alphaproteobacteria</taxon>
        <taxon>Sphingomonadales</taxon>
        <taxon>Sphingomonadaceae</taxon>
        <taxon>Rhizorhabdus</taxon>
    </lineage>
</organism>
<gene>
    <name evidence="2" type="ORF">HRJ34_00095</name>
</gene>
<dbReference type="RefSeq" id="WP_208633002.1">
    <property type="nucleotide sequence ID" value="NZ_CP059319.1"/>
</dbReference>
<feature type="compositionally biased region" description="Basic and acidic residues" evidence="1">
    <location>
        <begin position="128"/>
        <end position="145"/>
    </location>
</feature>
<evidence type="ECO:0000313" key="2">
    <source>
        <dbReference type="EMBL" id="QTH21979.1"/>
    </source>
</evidence>
<name>A0A975D3H4_9SPHN</name>
<sequence>MSGWYRMRRGWQTHDFFADQPFTEREAWEWLIGNAAWKDTIRRGGKGDAIPITRGQLHVSDRSLASAWQWDKKTVRRFMDRLEGARMVDQQRDHSGTIITIQNYAVYQDRGDEAGPTVPPSKGPTGDRLGDRSGDHTRRIEEEKKGKVARARARGGAEYAFMGNTVRLTAEHFNGWVAAYPHIADLRGELERIDAWWERQAPEKRDNWFTRTSGMLDKRNRENAATAQRIQSEAYRIAAEAESRRREWERKNPDLVAHYAELDALAARARAEEGSLH</sequence>
<proteinExistence type="predicted"/>
<evidence type="ECO:0000313" key="3">
    <source>
        <dbReference type="Proteomes" id="UP000664914"/>
    </source>
</evidence>
<reference evidence="2" key="2">
    <citation type="submission" date="2021-04" db="EMBL/GenBank/DDBJ databases">
        <title>Isolation and genomic analysis of the ibuprofen-degrading bacterium Sphingomonas strain MPO218.</title>
        <authorList>
            <person name="Aulestia M."/>
            <person name="Flores A."/>
            <person name="Mangas E.L."/>
            <person name="Perez-Pulido A.J."/>
            <person name="Santero E."/>
            <person name="Camacho E.M."/>
        </authorList>
    </citation>
    <scope>NUCLEOTIDE SEQUENCE</scope>
    <source>
        <strain evidence="2">MPO218</strain>
    </source>
</reference>
<dbReference type="AlphaFoldDB" id="A0A975D3H4"/>
<protein>
    <submittedName>
        <fullName evidence="2">Uncharacterized protein</fullName>
    </submittedName>
</protein>